<reference evidence="1" key="1">
    <citation type="submission" date="2020-02" db="EMBL/GenBank/DDBJ databases">
        <authorList>
            <person name="Meier V. D."/>
        </authorList>
    </citation>
    <scope>NUCLEOTIDE SEQUENCE</scope>
    <source>
        <strain evidence="1">AVDCRST_MAG71</strain>
    </source>
</reference>
<name>A0A6J4M7M2_9GAMM</name>
<dbReference type="InterPro" id="IPR036890">
    <property type="entry name" value="HATPase_C_sf"/>
</dbReference>
<dbReference type="EMBL" id="CADCUA010000650">
    <property type="protein sequence ID" value="CAA9350656.1"/>
    <property type="molecule type" value="Genomic_DNA"/>
</dbReference>
<dbReference type="Gene3D" id="3.30.565.10">
    <property type="entry name" value="Histidine kinase-like ATPase, C-terminal domain"/>
    <property type="match status" value="1"/>
</dbReference>
<protein>
    <recommendedName>
        <fullName evidence="2">PAS domain-containing protein</fullName>
    </recommendedName>
</protein>
<proteinExistence type="predicted"/>
<evidence type="ECO:0000313" key="1">
    <source>
        <dbReference type="EMBL" id="CAA9350656.1"/>
    </source>
</evidence>
<organism evidence="1">
    <name type="scientific">uncultured Lysobacter sp</name>
    <dbReference type="NCBI Taxonomy" id="271060"/>
    <lineage>
        <taxon>Bacteria</taxon>
        <taxon>Pseudomonadati</taxon>
        <taxon>Pseudomonadota</taxon>
        <taxon>Gammaproteobacteria</taxon>
        <taxon>Lysobacterales</taxon>
        <taxon>Lysobacteraceae</taxon>
        <taxon>Lysobacter</taxon>
        <taxon>environmental samples</taxon>
    </lineage>
</organism>
<sequence length="430" mass="45155">MVDLITPLMAADLLVGFWAFSVTAPAGATLDTLIGEAARYANEVAKVILRAGDTGAAGDPAARRWPSLAHMRARLLDGATQAREQLAAHRDVFAAVGNPIAVCDLLGRVQFANPSFEEFADSIGQPLAALSVTGMLEQQCGLASGVAKQTMRHVILGTGTEARLPMRESPTLASQALILRPILRRAHDQAGTAVSPFDLLGMIVEIVPDARSVELATRLGQAAAQYARRSEATLDAIARTVGSLGADANSREQLAAIVASGLDDARHLLLQSEAAPGADDGGVARLDLQQLLQRTSKTLARVAREKGVEIQLPQQVPAVAAAEEPLAQLLRALLALLLDDAAPGSAVEITHAPHAGGALQLRLANDGYGMPTWYVQDVMRDGADLAPRPHSSPLERVAHAAAALEDRSAFRLEAALGKGYIAMLTLPRAA</sequence>
<dbReference type="SUPFAM" id="SSF55874">
    <property type="entry name" value="ATPase domain of HSP90 chaperone/DNA topoisomerase II/histidine kinase"/>
    <property type="match status" value="1"/>
</dbReference>
<gene>
    <name evidence="1" type="ORF">AVDCRST_MAG71-2750</name>
</gene>
<dbReference type="AlphaFoldDB" id="A0A6J4M7M2"/>
<evidence type="ECO:0008006" key="2">
    <source>
        <dbReference type="Google" id="ProtNLM"/>
    </source>
</evidence>
<accession>A0A6J4M7M2</accession>